<organism evidence="8 9">
    <name type="scientific">Zygosaccharomyces rouxii</name>
    <dbReference type="NCBI Taxonomy" id="4956"/>
    <lineage>
        <taxon>Eukaryota</taxon>
        <taxon>Fungi</taxon>
        <taxon>Dikarya</taxon>
        <taxon>Ascomycota</taxon>
        <taxon>Saccharomycotina</taxon>
        <taxon>Saccharomycetes</taxon>
        <taxon>Saccharomycetales</taxon>
        <taxon>Saccharomycetaceae</taxon>
        <taxon>Zygosaccharomyces</taxon>
    </lineage>
</organism>
<feature type="region of interest" description="Disordered" evidence="6">
    <location>
        <begin position="103"/>
        <end position="125"/>
    </location>
</feature>
<comment type="similarity">
    <text evidence="2">Belongs to the mitochondrion-specific ribosomal protein mS41 family.</text>
</comment>
<dbReference type="InterPro" id="IPR019083">
    <property type="entry name" value="SAM_Ribosomal_mS41"/>
</dbReference>
<reference evidence="8 9" key="1">
    <citation type="submission" date="2016-08" db="EMBL/GenBank/DDBJ databases">
        <title>Draft genome sequence of allopolyploid Zygosaccharomyces rouxii.</title>
        <authorList>
            <person name="Watanabe J."/>
            <person name="Uehara K."/>
            <person name="Mogi Y."/>
            <person name="Tsukioka Y."/>
        </authorList>
    </citation>
    <scope>NUCLEOTIDE SEQUENCE [LARGE SCALE GENOMIC DNA]</scope>
    <source>
        <strain evidence="8 9">NBRC 110957</strain>
    </source>
</reference>
<keyword evidence="3" id="KW-0496">Mitochondrion</keyword>
<dbReference type="Pfam" id="PF09597">
    <property type="entry name" value="SAM_Ribosomal_mS41"/>
    <property type="match status" value="1"/>
</dbReference>
<proteinExistence type="inferred from homology"/>
<dbReference type="PANTHER" id="PTHR28235:SF1">
    <property type="entry name" value="SMALL RIBOSOMAL SUBUNIT PROTEIN MS41"/>
    <property type="match status" value="1"/>
</dbReference>
<feature type="domain" description="Small ribosomal subunit protein mS41 SAM" evidence="7">
    <location>
        <begin position="32"/>
        <end position="88"/>
    </location>
</feature>
<evidence type="ECO:0000313" key="9">
    <source>
        <dbReference type="Proteomes" id="UP000187013"/>
    </source>
</evidence>
<dbReference type="PANTHER" id="PTHR28235">
    <property type="entry name" value="PROTEIN FYV4, MITOCHONDRIAL"/>
    <property type="match status" value="1"/>
</dbReference>
<comment type="subcellular location">
    <subcellularLocation>
        <location evidence="1">Mitochondrion</location>
    </subcellularLocation>
</comment>
<dbReference type="Proteomes" id="UP000187013">
    <property type="component" value="Unassembled WGS sequence"/>
</dbReference>
<dbReference type="AlphaFoldDB" id="A0A1Q3AC04"/>
<protein>
    <recommendedName>
        <fullName evidence="4">Small ribosomal subunit protein mS41</fullName>
    </recommendedName>
    <alternativeName>
        <fullName evidence="5">Protein FYV4, mitochondrial</fullName>
    </alternativeName>
</protein>
<dbReference type="InterPro" id="IPR039603">
    <property type="entry name" value="Ribosomal_mS41"/>
</dbReference>
<name>A0A1Q3AC04_ZYGRO</name>
<sequence>MFSRRLFTTSSLLLRSQPAKRIPSPTQEIPDVQAFLNRIGRKCDELKDTFENNWENLFTWDGQALKDKGVNVQQRRYILHQVERMRQNQPVVELKQGKKSFFGGERKRRETVAKWRAQQRNEGNA</sequence>
<evidence type="ECO:0000256" key="2">
    <source>
        <dbReference type="ARBA" id="ARBA00010492"/>
    </source>
</evidence>
<evidence type="ECO:0000256" key="5">
    <source>
        <dbReference type="ARBA" id="ARBA00035341"/>
    </source>
</evidence>
<evidence type="ECO:0000259" key="7">
    <source>
        <dbReference type="SMART" id="SM01238"/>
    </source>
</evidence>
<feature type="compositionally biased region" description="Basic and acidic residues" evidence="6">
    <location>
        <begin position="104"/>
        <end position="113"/>
    </location>
</feature>
<dbReference type="OrthoDB" id="18595at2759"/>
<evidence type="ECO:0000256" key="6">
    <source>
        <dbReference type="SAM" id="MobiDB-lite"/>
    </source>
</evidence>
<dbReference type="GO" id="GO:0005739">
    <property type="term" value="C:mitochondrion"/>
    <property type="evidence" value="ECO:0007669"/>
    <property type="project" value="UniProtKB-SubCell"/>
</dbReference>
<comment type="caution">
    <text evidence="8">The sequence shown here is derived from an EMBL/GenBank/DDBJ whole genome shotgun (WGS) entry which is preliminary data.</text>
</comment>
<gene>
    <name evidence="8" type="ORF">ZYGR_0AI05900</name>
</gene>
<evidence type="ECO:0000313" key="8">
    <source>
        <dbReference type="EMBL" id="GAV53306.1"/>
    </source>
</evidence>
<evidence type="ECO:0000256" key="3">
    <source>
        <dbReference type="ARBA" id="ARBA00023128"/>
    </source>
</evidence>
<dbReference type="SUPFAM" id="SSF47769">
    <property type="entry name" value="SAM/Pointed domain"/>
    <property type="match status" value="1"/>
</dbReference>
<evidence type="ECO:0000256" key="1">
    <source>
        <dbReference type="ARBA" id="ARBA00004173"/>
    </source>
</evidence>
<evidence type="ECO:0000256" key="4">
    <source>
        <dbReference type="ARBA" id="ARBA00035129"/>
    </source>
</evidence>
<dbReference type="EMBL" id="BDGX01000035">
    <property type="protein sequence ID" value="GAV53306.1"/>
    <property type="molecule type" value="Genomic_DNA"/>
</dbReference>
<dbReference type="InterPro" id="IPR013761">
    <property type="entry name" value="SAM/pointed_sf"/>
</dbReference>
<accession>A0A1Q3AC04</accession>
<dbReference type="SMART" id="SM01238">
    <property type="entry name" value="IGR"/>
    <property type="match status" value="1"/>
</dbReference>